<dbReference type="InterPro" id="IPR001054">
    <property type="entry name" value="A/G_cyclase"/>
</dbReference>
<keyword evidence="1" id="KW-0472">Membrane</keyword>
<dbReference type="SUPFAM" id="SSF55073">
    <property type="entry name" value="Nucleotide cyclase"/>
    <property type="match status" value="1"/>
</dbReference>
<name>A0A6F8PML0_9GAMM</name>
<evidence type="ECO:0000256" key="1">
    <source>
        <dbReference type="SAM" id="Phobius"/>
    </source>
</evidence>
<dbReference type="AlphaFoldDB" id="A0A6F8PML0"/>
<dbReference type="PANTHER" id="PTHR43081:SF1">
    <property type="entry name" value="ADENYLATE CYCLASE, TERMINAL-DIFFERENTIATION SPECIFIC"/>
    <property type="match status" value="1"/>
</dbReference>
<dbReference type="GO" id="GO:0006171">
    <property type="term" value="P:cAMP biosynthetic process"/>
    <property type="evidence" value="ECO:0007669"/>
    <property type="project" value="TreeGrafter"/>
</dbReference>
<feature type="transmembrane region" description="Helical" evidence="1">
    <location>
        <begin position="12"/>
        <end position="34"/>
    </location>
</feature>
<feature type="domain" description="Guanylate cyclase" evidence="2">
    <location>
        <begin position="387"/>
        <end position="519"/>
    </location>
</feature>
<evidence type="ECO:0000313" key="4">
    <source>
        <dbReference type="Proteomes" id="UP000501466"/>
    </source>
</evidence>
<dbReference type="KEGG" id="tzo:THMIRHAT_10880"/>
<evidence type="ECO:0000259" key="2">
    <source>
        <dbReference type="PROSITE" id="PS50125"/>
    </source>
</evidence>
<keyword evidence="4" id="KW-1185">Reference proteome</keyword>
<dbReference type="GO" id="GO:0035556">
    <property type="term" value="P:intracellular signal transduction"/>
    <property type="evidence" value="ECO:0007669"/>
    <property type="project" value="InterPro"/>
</dbReference>
<proteinExistence type="predicted"/>
<protein>
    <recommendedName>
        <fullName evidence="2">Guanylate cyclase domain-containing protein</fullName>
    </recommendedName>
</protein>
<gene>
    <name evidence="3" type="ORF">THMIRHAT_10880</name>
</gene>
<dbReference type="InterPro" id="IPR050697">
    <property type="entry name" value="Adenylyl/Guanylyl_Cyclase_3/4"/>
</dbReference>
<evidence type="ECO:0000313" key="3">
    <source>
        <dbReference type="EMBL" id="BBP43342.1"/>
    </source>
</evidence>
<dbReference type="RefSeq" id="WP_173291157.1">
    <property type="nucleotide sequence ID" value="NZ_AP021888.1"/>
</dbReference>
<keyword evidence="1" id="KW-0812">Transmembrane</keyword>
<dbReference type="PROSITE" id="PS50125">
    <property type="entry name" value="GUANYLATE_CYCLASE_2"/>
    <property type="match status" value="1"/>
</dbReference>
<keyword evidence="1" id="KW-1133">Transmembrane helix</keyword>
<organism evidence="3 4">
    <name type="scientific">Thiosulfativibrio zosterae</name>
    <dbReference type="NCBI Taxonomy" id="2675053"/>
    <lineage>
        <taxon>Bacteria</taxon>
        <taxon>Pseudomonadati</taxon>
        <taxon>Pseudomonadota</taxon>
        <taxon>Gammaproteobacteria</taxon>
        <taxon>Thiotrichales</taxon>
        <taxon>Piscirickettsiaceae</taxon>
        <taxon>Thiosulfativibrio</taxon>
    </lineage>
</organism>
<dbReference type="EMBL" id="AP021888">
    <property type="protein sequence ID" value="BBP43342.1"/>
    <property type="molecule type" value="Genomic_DNA"/>
</dbReference>
<dbReference type="CDD" id="cd07302">
    <property type="entry name" value="CHD"/>
    <property type="match status" value="1"/>
</dbReference>
<accession>A0A6F8PML0</accession>
<dbReference type="GO" id="GO:0004016">
    <property type="term" value="F:adenylate cyclase activity"/>
    <property type="evidence" value="ECO:0007669"/>
    <property type="project" value="UniProtKB-ARBA"/>
</dbReference>
<dbReference type="Proteomes" id="UP000501466">
    <property type="component" value="Chromosome"/>
</dbReference>
<dbReference type="InterPro" id="IPR029787">
    <property type="entry name" value="Nucleotide_cyclase"/>
</dbReference>
<sequence>MKPFYRVKLYQAIFIPFIILLMSTLVVLSINGFYRTQAAAEQLTSSILQQETQILSQSIENQFNQTDTALQTLAKMLQSLSMAQNQDWLRFQLSQWSSVQKLPAWLVTENQGSLHTVAFPIALTEYINTDGLSQKRYVNPAQKPLAETQVQSPVPQVWQDLFKQVQQQAFAWHKDEQNFYLAYAVPSANGQTLLVGTELNLAQMAQNLDQVMAKMDRPIFYILDAQDNTLFKPENLPDFTENTRLQTGDNILIRSPLKLNHNTDWQLVISISSAELVAPINRNLQGTLWQTLLSLTGISFIIFILSLRAGKPLRQVQKNAELLSAQRYNEMKPIFTFVEEYQQIDGSLQELKNRYEAIQRYVPTPLIEQLKHTANALEVHGDLKRLSMLNIVIPKFTQLTADFNPKQMVHFLSLYQSVLYDIINEKKGIVDQVKGNQVFAYWGAPIATENDVFFACQAALNAKKHLNKLNTTLSEEGYPMINTYISLMQGNAVVGNFGSIDRMVYTAVGGEVNEAQNLSLYNAQYGTQIIVCEHTYAKVKDQFLMRKLDVVFTQISQNEVALYELIAWKNDPLSISLASFIEDYETALQLRLDHQLDEAQAKFNALSISHPHDEAVAYQLGMVYQLKIMES</sequence>
<dbReference type="Gene3D" id="3.30.70.1230">
    <property type="entry name" value="Nucleotide cyclase"/>
    <property type="match status" value="1"/>
</dbReference>
<reference evidence="4" key="1">
    <citation type="submission" date="2019-11" db="EMBL/GenBank/DDBJ databases">
        <title>Isolation and characterization of two novel species in the genus Thiomicrorhabdus.</title>
        <authorList>
            <person name="Mochizuki J."/>
            <person name="Kojima H."/>
            <person name="Fukui M."/>
        </authorList>
    </citation>
    <scope>NUCLEOTIDE SEQUENCE [LARGE SCALE GENOMIC DNA]</scope>
    <source>
        <strain evidence="4">AkT22</strain>
    </source>
</reference>
<dbReference type="PANTHER" id="PTHR43081">
    <property type="entry name" value="ADENYLATE CYCLASE, TERMINAL-DIFFERENTIATION SPECIFIC-RELATED"/>
    <property type="match status" value="1"/>
</dbReference>